<organism evidence="2 3">
    <name type="scientific">Paenibacillus shirakamiensis</name>
    <dbReference type="NCBI Taxonomy" id="1265935"/>
    <lineage>
        <taxon>Bacteria</taxon>
        <taxon>Bacillati</taxon>
        <taxon>Bacillota</taxon>
        <taxon>Bacilli</taxon>
        <taxon>Bacillales</taxon>
        <taxon>Paenibacillaceae</taxon>
        <taxon>Paenibacillus</taxon>
    </lineage>
</organism>
<gene>
    <name evidence="2" type="ORF">J2Z69_001906</name>
</gene>
<dbReference type="Pfam" id="PF12867">
    <property type="entry name" value="DinB_2"/>
    <property type="match status" value="1"/>
</dbReference>
<feature type="domain" description="DinB-like" evidence="1">
    <location>
        <begin position="28"/>
        <end position="150"/>
    </location>
</feature>
<reference evidence="2 3" key="1">
    <citation type="submission" date="2021-03" db="EMBL/GenBank/DDBJ databases">
        <title>Genomic Encyclopedia of Type Strains, Phase IV (KMG-IV): sequencing the most valuable type-strain genomes for metagenomic binning, comparative biology and taxonomic classification.</title>
        <authorList>
            <person name="Goeker M."/>
        </authorList>
    </citation>
    <scope>NUCLEOTIDE SEQUENCE [LARGE SCALE GENOMIC DNA]</scope>
    <source>
        <strain evidence="2 3">DSM 26806</strain>
    </source>
</reference>
<dbReference type="SUPFAM" id="SSF109854">
    <property type="entry name" value="DinB/YfiT-like putative metalloenzymes"/>
    <property type="match status" value="1"/>
</dbReference>
<evidence type="ECO:0000313" key="3">
    <source>
        <dbReference type="Proteomes" id="UP001519288"/>
    </source>
</evidence>
<protein>
    <submittedName>
        <fullName evidence="2">Damage-inducible protein DinB</fullName>
    </submittedName>
</protein>
<proteinExistence type="predicted"/>
<evidence type="ECO:0000259" key="1">
    <source>
        <dbReference type="Pfam" id="PF12867"/>
    </source>
</evidence>
<comment type="caution">
    <text evidence="2">The sequence shown here is derived from an EMBL/GenBank/DDBJ whole genome shotgun (WGS) entry which is preliminary data.</text>
</comment>
<dbReference type="Proteomes" id="UP001519288">
    <property type="component" value="Unassembled WGS sequence"/>
</dbReference>
<dbReference type="Gene3D" id="1.20.120.450">
    <property type="entry name" value="dinb family like domain"/>
    <property type="match status" value="1"/>
</dbReference>
<dbReference type="EMBL" id="JAGGLD010000002">
    <property type="protein sequence ID" value="MBP2000875.1"/>
    <property type="molecule type" value="Genomic_DNA"/>
</dbReference>
<name>A0ABS4JIG4_9BACL</name>
<keyword evidence="3" id="KW-1185">Reference proteome</keyword>
<sequence length="166" mass="19264">MSVNVQQFIKTQLEAVWTEDAWIVPISRALADVTAKQAAWQPPGEGDTNSIWQLVNHMNYYNDEVLHRLKGISIPAKTTTNTSTFGEVGDPQDEAGWQRTREHAFELYEQLQAHLSSMQDEDYVKEYEGRPQWKLIARWISHDSYHNGQIVLIRKLQNSWPTTIWP</sequence>
<dbReference type="InterPro" id="IPR024775">
    <property type="entry name" value="DinB-like"/>
</dbReference>
<evidence type="ECO:0000313" key="2">
    <source>
        <dbReference type="EMBL" id="MBP2000875.1"/>
    </source>
</evidence>
<dbReference type="RefSeq" id="WP_209861376.1">
    <property type="nucleotide sequence ID" value="NZ_JAGGLD010000002.1"/>
</dbReference>
<dbReference type="InterPro" id="IPR034660">
    <property type="entry name" value="DinB/YfiT-like"/>
</dbReference>
<accession>A0ABS4JIG4</accession>